<keyword evidence="4" id="KW-0378">Hydrolase</keyword>
<reference evidence="4 5" key="1">
    <citation type="submission" date="2018-10" db="EMBL/GenBank/DDBJ databases">
        <title>Cohnella sp. M2MS4P-1, whole genome shotgun sequence.</title>
        <authorList>
            <person name="Tuo L."/>
        </authorList>
    </citation>
    <scope>NUCLEOTIDE SEQUENCE [LARGE SCALE GENOMIC DNA]</scope>
    <source>
        <strain evidence="4 5">M2MS4P-1</strain>
    </source>
</reference>
<name>A0A494XPF6_9BACL</name>
<dbReference type="Gene3D" id="1.50.10.10">
    <property type="match status" value="1"/>
</dbReference>
<dbReference type="PIRSF" id="PIRSF007663">
    <property type="entry name" value="UCP007663"/>
    <property type="match status" value="1"/>
</dbReference>
<accession>A0A494XPF6</accession>
<evidence type="ECO:0000259" key="3">
    <source>
        <dbReference type="Pfam" id="PF22124"/>
    </source>
</evidence>
<evidence type="ECO:0000259" key="1">
    <source>
        <dbReference type="Pfam" id="PF14498"/>
    </source>
</evidence>
<feature type="domain" description="Glycosyl hydrolase family 95 N-terminal" evidence="1">
    <location>
        <begin position="11"/>
        <end position="261"/>
    </location>
</feature>
<dbReference type="InterPro" id="IPR027414">
    <property type="entry name" value="GH95_N_dom"/>
</dbReference>
<dbReference type="SUPFAM" id="SSF48208">
    <property type="entry name" value="Six-hairpin glycosidases"/>
    <property type="match status" value="1"/>
</dbReference>
<dbReference type="GO" id="GO:0005975">
    <property type="term" value="P:carbohydrate metabolic process"/>
    <property type="evidence" value="ECO:0007669"/>
    <property type="project" value="InterPro"/>
</dbReference>
<dbReference type="Gene3D" id="2.70.98.50">
    <property type="entry name" value="putative glycoside hydrolase family protein from bacillus halodurans"/>
    <property type="match status" value="1"/>
</dbReference>
<feature type="domain" description="Glycosyl hydrolase family 95 catalytic" evidence="3">
    <location>
        <begin position="288"/>
        <end position="705"/>
    </location>
</feature>
<dbReference type="PANTHER" id="PTHR31084">
    <property type="entry name" value="ALPHA-L-FUCOSIDASE 2"/>
    <property type="match status" value="1"/>
</dbReference>
<evidence type="ECO:0000259" key="2">
    <source>
        <dbReference type="Pfam" id="PF21307"/>
    </source>
</evidence>
<dbReference type="Pfam" id="PF14498">
    <property type="entry name" value="Glyco_hyd_65N_2"/>
    <property type="match status" value="1"/>
</dbReference>
<dbReference type="OrthoDB" id="9802600at2"/>
<dbReference type="InterPro" id="IPR008928">
    <property type="entry name" value="6-hairpin_glycosidase_sf"/>
</dbReference>
<comment type="caution">
    <text evidence="4">The sequence shown here is derived from an EMBL/GenBank/DDBJ whole genome shotgun (WGS) entry which is preliminary data.</text>
</comment>
<dbReference type="GO" id="GO:0004560">
    <property type="term" value="F:alpha-L-fucosidase activity"/>
    <property type="evidence" value="ECO:0007669"/>
    <property type="project" value="InterPro"/>
</dbReference>
<sequence>MTTSADKELKLRYGQPASSWIGGLPIGNGRLGAMIHGGCEEETLSLNEDTLWSGYPSKRHNDQAKRHLEPVRQLLFEGRYKEAQQSVEEHMLGTWQESYLPLADLKVSLDAPLHASGYRRELDLRTAIALSRYESSGGVRIERECFASHPDQVLVYRVVSSRPGALNVGLGLTSKLRCEVGTEGPYLFLKGESPSRVMPHYVPCDDPIRYGESEEQKGMAFGAVVKVMADGGELHRDEAGLRVTGANSVTLLLAASTGYNGYEFAPSRDGELCLDQCRGTIEDASYRSFEQLRLAHLEDYRSLFGRVELELGSGIQSSAPTDERLHKVKSGEREDPGLTALLYQYGRYLLIASSRPGTQPANLQGIWNDRIRPYWSSNWTTNINAQMNYWLAESANLAECHVPLLQLVEDISLTGRETARIHYDCGGWVAHHNVDLWRTTTPAAGLGEHWACCSFWPMGGVWLSQHLWEHYAFGLDESYLAGKAYPVMREAAIFCLDWLISSPEGYKVTAPSTSPENSYLNDAGERTTVSIASTADMSMIWELFANCIAASEILGADKEFRRTLREAQARLYPLRIGKHRQLREWFDDPEEFEVQHRHFSHLFALHPGTRICPERDPELAKAAETSLRRRVIGEAEQIGWSLAWLSAQYARLGMAREAHQAVSRFAVNSLYDSLLCSHAPLSPEEETVFQIDGNFGITAGINEMLLQSQHGIVHLLPALPEEWSEGMVTGLRVRGGAEVGMRWKNGRLQEYSIHSAVDGTVSVRYGSVIRDIQVQADQRQSYQANEFRMEESE</sequence>
<evidence type="ECO:0000313" key="5">
    <source>
        <dbReference type="Proteomes" id="UP000282076"/>
    </source>
</evidence>
<dbReference type="Pfam" id="PF22124">
    <property type="entry name" value="Glyco_hydro_95_cat"/>
    <property type="match status" value="1"/>
</dbReference>
<keyword evidence="5" id="KW-1185">Reference proteome</keyword>
<feature type="domain" description="Alpha fucosidase A-like C-terminal" evidence="2">
    <location>
        <begin position="707"/>
        <end position="780"/>
    </location>
</feature>
<dbReference type="InterPro" id="IPR049053">
    <property type="entry name" value="AFCA-like_C"/>
</dbReference>
<protein>
    <submittedName>
        <fullName evidence="4">Glycoside hydrolase family 95 protein</fullName>
    </submittedName>
</protein>
<dbReference type="PANTHER" id="PTHR31084:SF0">
    <property type="entry name" value="ALPHA-L-FUCOSIDASE 2"/>
    <property type="match status" value="1"/>
</dbReference>
<dbReference type="Pfam" id="PF21307">
    <property type="entry name" value="Glyco_hydro_95_C"/>
    <property type="match status" value="1"/>
</dbReference>
<organism evidence="4 5">
    <name type="scientific">Cohnella endophytica</name>
    <dbReference type="NCBI Taxonomy" id="2419778"/>
    <lineage>
        <taxon>Bacteria</taxon>
        <taxon>Bacillati</taxon>
        <taxon>Bacillota</taxon>
        <taxon>Bacilli</taxon>
        <taxon>Bacillales</taxon>
        <taxon>Paenibacillaceae</taxon>
        <taxon>Cohnella</taxon>
    </lineage>
</organism>
<dbReference type="InterPro" id="IPR016518">
    <property type="entry name" value="Alpha-L-fucosidase"/>
</dbReference>
<dbReference type="RefSeq" id="WP_120978627.1">
    <property type="nucleotide sequence ID" value="NZ_RBZM01000008.1"/>
</dbReference>
<proteinExistence type="predicted"/>
<dbReference type="InterPro" id="IPR054363">
    <property type="entry name" value="GH95_cat"/>
</dbReference>
<dbReference type="AlphaFoldDB" id="A0A494XPF6"/>
<evidence type="ECO:0000313" key="4">
    <source>
        <dbReference type="EMBL" id="RKP49944.1"/>
    </source>
</evidence>
<dbReference type="Proteomes" id="UP000282076">
    <property type="component" value="Unassembled WGS sequence"/>
</dbReference>
<gene>
    <name evidence="4" type="ORF">D7Z26_19155</name>
</gene>
<dbReference type="InterPro" id="IPR012341">
    <property type="entry name" value="6hp_glycosidase-like_sf"/>
</dbReference>
<dbReference type="EMBL" id="RBZM01000008">
    <property type="protein sequence ID" value="RKP49944.1"/>
    <property type="molecule type" value="Genomic_DNA"/>
</dbReference>